<dbReference type="EMBL" id="BAABBO010000001">
    <property type="protein sequence ID" value="GAA3948285.1"/>
    <property type="molecule type" value="Genomic_DNA"/>
</dbReference>
<evidence type="ECO:0000313" key="3">
    <source>
        <dbReference type="Proteomes" id="UP001501337"/>
    </source>
</evidence>
<accession>A0ABP7NJ22</accession>
<dbReference type="Proteomes" id="UP001501337">
    <property type="component" value="Unassembled WGS sequence"/>
</dbReference>
<protein>
    <submittedName>
        <fullName evidence="2">DUF2802 domain-containing protein</fullName>
    </submittedName>
</protein>
<sequence>MSELLLRHQFSVLLVISIIAIVAIGFSILTLAYLVRVRRDCQRLQSQVEVQQEKLQILAEGERGVGRRVVMLSQRLQKSEQSQQSVNHASTDGQFDLAEAEKLVNAGATADDLVRTCHLSPADAELLIALRRTERRI</sequence>
<reference evidence="3" key="1">
    <citation type="journal article" date="2019" name="Int. J. Syst. Evol. Microbiol.">
        <title>The Global Catalogue of Microorganisms (GCM) 10K type strain sequencing project: providing services to taxonomists for standard genome sequencing and annotation.</title>
        <authorList>
            <consortium name="The Broad Institute Genomics Platform"/>
            <consortium name="The Broad Institute Genome Sequencing Center for Infectious Disease"/>
            <person name="Wu L."/>
            <person name="Ma J."/>
        </authorList>
    </citation>
    <scope>NUCLEOTIDE SEQUENCE [LARGE SCALE GENOMIC DNA]</scope>
    <source>
        <strain evidence="3">JCM 17555</strain>
    </source>
</reference>
<keyword evidence="1" id="KW-1133">Transmembrane helix</keyword>
<dbReference type="RefSeq" id="WP_344802813.1">
    <property type="nucleotide sequence ID" value="NZ_BAABBO010000001.1"/>
</dbReference>
<dbReference type="InterPro" id="IPR021244">
    <property type="entry name" value="DUF2802"/>
</dbReference>
<evidence type="ECO:0000256" key="1">
    <source>
        <dbReference type="SAM" id="Phobius"/>
    </source>
</evidence>
<keyword evidence="1" id="KW-0472">Membrane</keyword>
<organism evidence="2 3">
    <name type="scientific">Allohahella marinimesophila</name>
    <dbReference type="NCBI Taxonomy" id="1054972"/>
    <lineage>
        <taxon>Bacteria</taxon>
        <taxon>Pseudomonadati</taxon>
        <taxon>Pseudomonadota</taxon>
        <taxon>Gammaproteobacteria</taxon>
        <taxon>Oceanospirillales</taxon>
        <taxon>Hahellaceae</taxon>
        <taxon>Allohahella</taxon>
    </lineage>
</organism>
<gene>
    <name evidence="2" type="ORF">GCM10022278_04330</name>
</gene>
<keyword evidence="1" id="KW-0812">Transmembrane</keyword>
<evidence type="ECO:0000313" key="2">
    <source>
        <dbReference type="EMBL" id="GAA3948285.1"/>
    </source>
</evidence>
<name>A0ABP7NJ22_9GAMM</name>
<keyword evidence="3" id="KW-1185">Reference proteome</keyword>
<comment type="caution">
    <text evidence="2">The sequence shown here is derived from an EMBL/GenBank/DDBJ whole genome shotgun (WGS) entry which is preliminary data.</text>
</comment>
<feature type="transmembrane region" description="Helical" evidence="1">
    <location>
        <begin position="12"/>
        <end position="35"/>
    </location>
</feature>
<dbReference type="Pfam" id="PF10975">
    <property type="entry name" value="DUF2802"/>
    <property type="match status" value="1"/>
</dbReference>
<proteinExistence type="predicted"/>